<dbReference type="SUPFAM" id="SSF55781">
    <property type="entry name" value="GAF domain-like"/>
    <property type="match status" value="1"/>
</dbReference>
<dbReference type="Proteomes" id="UP001597046">
    <property type="component" value="Unassembled WGS sequence"/>
</dbReference>
<dbReference type="InterPro" id="IPR003018">
    <property type="entry name" value="GAF"/>
</dbReference>
<dbReference type="RefSeq" id="WP_386054760.1">
    <property type="nucleotide sequence ID" value="NZ_JBHTKH010000022.1"/>
</dbReference>
<proteinExistence type="predicted"/>
<sequence>MSTLTRLCTALVRHLPASGSGISLVGEGHGSAGVAAAAGPGSRRLEELQFTLGEGPCLDAHTARRPMLEPDLAGAGSSRWPVYGPQAAELGVGAVFAFPLQVGAARVGVLDIYRKRPGPLSREALAAGYTFAEVALRLLLQGQADAAGGQVPAGVDDALTYRMEVYQAQGMVMVDLQVDATDAMARLRGRAFATGRSITEIARGVIDGTLHLPRDEPPKPPVEPP</sequence>
<feature type="domain" description="ANTAR" evidence="3">
    <location>
        <begin position="145"/>
        <end position="206"/>
    </location>
</feature>
<dbReference type="Gene3D" id="1.10.10.10">
    <property type="entry name" value="Winged helix-like DNA-binding domain superfamily/Winged helix DNA-binding domain"/>
    <property type="match status" value="1"/>
</dbReference>
<dbReference type="InterPro" id="IPR012074">
    <property type="entry name" value="GAF_ANTAR"/>
</dbReference>
<evidence type="ECO:0000259" key="3">
    <source>
        <dbReference type="PROSITE" id="PS50921"/>
    </source>
</evidence>
<dbReference type="InterPro" id="IPR005561">
    <property type="entry name" value="ANTAR"/>
</dbReference>
<name>A0ABW3N4E1_9MICO</name>
<dbReference type="SMART" id="SM01012">
    <property type="entry name" value="ANTAR"/>
    <property type="match status" value="1"/>
</dbReference>
<evidence type="ECO:0000256" key="2">
    <source>
        <dbReference type="ARBA" id="ARBA00023163"/>
    </source>
</evidence>
<keyword evidence="1" id="KW-0805">Transcription regulation</keyword>
<evidence type="ECO:0000313" key="5">
    <source>
        <dbReference type="Proteomes" id="UP001597046"/>
    </source>
</evidence>
<protein>
    <submittedName>
        <fullName evidence="4">GAF and ANTAR domain-containing protein</fullName>
    </submittedName>
</protein>
<evidence type="ECO:0000256" key="1">
    <source>
        <dbReference type="ARBA" id="ARBA00023015"/>
    </source>
</evidence>
<reference evidence="5" key="1">
    <citation type="journal article" date="2019" name="Int. J. Syst. Evol. Microbiol.">
        <title>The Global Catalogue of Microorganisms (GCM) 10K type strain sequencing project: providing services to taxonomists for standard genome sequencing and annotation.</title>
        <authorList>
            <consortium name="The Broad Institute Genomics Platform"/>
            <consortium name="The Broad Institute Genome Sequencing Center for Infectious Disease"/>
            <person name="Wu L."/>
            <person name="Ma J."/>
        </authorList>
    </citation>
    <scope>NUCLEOTIDE SEQUENCE [LARGE SCALE GENOMIC DNA]</scope>
    <source>
        <strain evidence="5">CCUG 57508</strain>
    </source>
</reference>
<dbReference type="Gene3D" id="3.30.450.40">
    <property type="match status" value="1"/>
</dbReference>
<dbReference type="InterPro" id="IPR029016">
    <property type="entry name" value="GAF-like_dom_sf"/>
</dbReference>
<comment type="caution">
    <text evidence="4">The sequence shown here is derived from an EMBL/GenBank/DDBJ whole genome shotgun (WGS) entry which is preliminary data.</text>
</comment>
<dbReference type="InterPro" id="IPR036388">
    <property type="entry name" value="WH-like_DNA-bd_sf"/>
</dbReference>
<accession>A0ABW3N4E1</accession>
<dbReference type="PIRSF" id="PIRSF036625">
    <property type="entry name" value="GAF_ANTAR"/>
    <property type="match status" value="1"/>
</dbReference>
<evidence type="ECO:0000313" key="4">
    <source>
        <dbReference type="EMBL" id="MFD1056645.1"/>
    </source>
</evidence>
<dbReference type="PROSITE" id="PS50921">
    <property type="entry name" value="ANTAR"/>
    <property type="match status" value="1"/>
</dbReference>
<keyword evidence="5" id="KW-1185">Reference proteome</keyword>
<keyword evidence="2" id="KW-0804">Transcription</keyword>
<organism evidence="4 5">
    <name type="scientific">Terrabacter terrigena</name>
    <dbReference type="NCBI Taxonomy" id="574718"/>
    <lineage>
        <taxon>Bacteria</taxon>
        <taxon>Bacillati</taxon>
        <taxon>Actinomycetota</taxon>
        <taxon>Actinomycetes</taxon>
        <taxon>Micrococcales</taxon>
        <taxon>Intrasporangiaceae</taxon>
        <taxon>Terrabacter</taxon>
    </lineage>
</organism>
<dbReference type="Pfam" id="PF03861">
    <property type="entry name" value="ANTAR"/>
    <property type="match status" value="1"/>
</dbReference>
<dbReference type="Pfam" id="PF13185">
    <property type="entry name" value="GAF_2"/>
    <property type="match status" value="1"/>
</dbReference>
<dbReference type="EMBL" id="JBHTKH010000022">
    <property type="protein sequence ID" value="MFD1056645.1"/>
    <property type="molecule type" value="Genomic_DNA"/>
</dbReference>
<gene>
    <name evidence="4" type="ORF">ACFQ2V_20255</name>
</gene>